<dbReference type="SUPFAM" id="SSF54695">
    <property type="entry name" value="POZ domain"/>
    <property type="match status" value="1"/>
</dbReference>
<dbReference type="AlphaFoldDB" id="A0A7C8M5H8"/>
<organism evidence="2 3">
    <name type="scientific">Massariosphaeria phaeospora</name>
    <dbReference type="NCBI Taxonomy" id="100035"/>
    <lineage>
        <taxon>Eukaryota</taxon>
        <taxon>Fungi</taxon>
        <taxon>Dikarya</taxon>
        <taxon>Ascomycota</taxon>
        <taxon>Pezizomycotina</taxon>
        <taxon>Dothideomycetes</taxon>
        <taxon>Pleosporomycetidae</taxon>
        <taxon>Pleosporales</taxon>
        <taxon>Pleosporales incertae sedis</taxon>
        <taxon>Massariosphaeria</taxon>
    </lineage>
</organism>
<evidence type="ECO:0000313" key="3">
    <source>
        <dbReference type="Proteomes" id="UP000481861"/>
    </source>
</evidence>
<evidence type="ECO:0000313" key="2">
    <source>
        <dbReference type="EMBL" id="KAF2869218.1"/>
    </source>
</evidence>
<keyword evidence="3" id="KW-1185">Reference proteome</keyword>
<dbReference type="OrthoDB" id="1022638at2759"/>
<dbReference type="EMBL" id="JAADJZ010000017">
    <property type="protein sequence ID" value="KAF2869218.1"/>
    <property type="molecule type" value="Genomic_DNA"/>
</dbReference>
<sequence>MISTKDVRVPAASIAGALQTTPIKITVGTGDGQKAFFIHQGFLCKRSDFFKNALNGPWLESNERSINLPEDDPATFLLYQELLYTHVLPVKPATLDMEACNEDDYEKACADAEYIALGQLYVLVEKLIDEQAKSSVLAALLARTKQVSATGKTHYPGLNCVQIIYEGTPLGSPARATLISIYNEHGDQSFLNDRYEIPKDFFYDLSYAVLGRTRKKDMDEVLSKKDFNFNLQLRLKDAEIRRKTCMIENLENREPSSPDEIYGNYAGDYFDA</sequence>
<reference evidence="2 3" key="1">
    <citation type="submission" date="2020-01" db="EMBL/GenBank/DDBJ databases">
        <authorList>
            <consortium name="DOE Joint Genome Institute"/>
            <person name="Haridas S."/>
            <person name="Albert R."/>
            <person name="Binder M."/>
            <person name="Bloem J."/>
            <person name="Labutti K."/>
            <person name="Salamov A."/>
            <person name="Andreopoulos B."/>
            <person name="Baker S.E."/>
            <person name="Barry K."/>
            <person name="Bills G."/>
            <person name="Bluhm B.H."/>
            <person name="Cannon C."/>
            <person name="Castanera R."/>
            <person name="Culley D.E."/>
            <person name="Daum C."/>
            <person name="Ezra D."/>
            <person name="Gonzalez J.B."/>
            <person name="Henrissat B."/>
            <person name="Kuo A."/>
            <person name="Liang C."/>
            <person name="Lipzen A."/>
            <person name="Lutzoni F."/>
            <person name="Magnuson J."/>
            <person name="Mondo S."/>
            <person name="Nolan M."/>
            <person name="Ohm R."/>
            <person name="Pangilinan J."/>
            <person name="Park H.-J.H."/>
            <person name="Ramirez L."/>
            <person name="Alfaro M."/>
            <person name="Sun H."/>
            <person name="Tritt A."/>
            <person name="Yoshinaga Y."/>
            <person name="Zwiers L.-H.L."/>
            <person name="Turgeon B.G."/>
            <person name="Goodwin S.B."/>
            <person name="Spatafora J.W."/>
            <person name="Crous P.W."/>
            <person name="Grigoriev I.V."/>
        </authorList>
    </citation>
    <scope>NUCLEOTIDE SEQUENCE [LARGE SCALE GENOMIC DNA]</scope>
    <source>
        <strain evidence="2 3">CBS 611.86</strain>
    </source>
</reference>
<comment type="caution">
    <text evidence="2">The sequence shown here is derived from an EMBL/GenBank/DDBJ whole genome shotgun (WGS) entry which is preliminary data.</text>
</comment>
<dbReference type="Proteomes" id="UP000481861">
    <property type="component" value="Unassembled WGS sequence"/>
</dbReference>
<dbReference type="CDD" id="cd18186">
    <property type="entry name" value="BTB_POZ_ZBTB_KLHL-like"/>
    <property type="match status" value="1"/>
</dbReference>
<accession>A0A7C8M5H8</accession>
<dbReference type="PANTHER" id="PTHR47843:SF2">
    <property type="entry name" value="BTB DOMAIN-CONTAINING PROTEIN"/>
    <property type="match status" value="1"/>
</dbReference>
<dbReference type="PROSITE" id="PS50097">
    <property type="entry name" value="BTB"/>
    <property type="match status" value="1"/>
</dbReference>
<feature type="domain" description="BTB" evidence="1">
    <location>
        <begin position="21"/>
        <end position="92"/>
    </location>
</feature>
<dbReference type="PANTHER" id="PTHR47843">
    <property type="entry name" value="BTB DOMAIN-CONTAINING PROTEIN-RELATED"/>
    <property type="match status" value="1"/>
</dbReference>
<dbReference type="InterPro" id="IPR011333">
    <property type="entry name" value="SKP1/BTB/POZ_sf"/>
</dbReference>
<dbReference type="InterPro" id="IPR000210">
    <property type="entry name" value="BTB/POZ_dom"/>
</dbReference>
<dbReference type="Gene3D" id="3.30.710.10">
    <property type="entry name" value="Potassium Channel Kv1.1, Chain A"/>
    <property type="match status" value="1"/>
</dbReference>
<name>A0A7C8M5H8_9PLEO</name>
<protein>
    <recommendedName>
        <fullName evidence="1">BTB domain-containing protein</fullName>
    </recommendedName>
</protein>
<gene>
    <name evidence="2" type="ORF">BDV95DRAFT_621071</name>
</gene>
<proteinExistence type="predicted"/>
<dbReference type="Pfam" id="PF00651">
    <property type="entry name" value="BTB"/>
    <property type="match status" value="1"/>
</dbReference>
<evidence type="ECO:0000259" key="1">
    <source>
        <dbReference type="PROSITE" id="PS50097"/>
    </source>
</evidence>